<sequence>MKLYNSPQVVQLGNSSELIKGACDWGTEGIFLDKAGAQWWNSSECDSYYKADLYHYYCNETGHCVSVAGAPYRECETYSDCPV</sequence>
<organism evidence="1 2">
    <name type="scientific">Paenibacillus phyllosphaerae</name>
    <dbReference type="NCBI Taxonomy" id="274593"/>
    <lineage>
        <taxon>Bacteria</taxon>
        <taxon>Bacillati</taxon>
        <taxon>Bacillota</taxon>
        <taxon>Bacilli</taxon>
        <taxon>Bacillales</taxon>
        <taxon>Paenibacillaceae</taxon>
        <taxon>Paenibacillus</taxon>
    </lineage>
</organism>
<dbReference type="EMBL" id="JACHXK010000009">
    <property type="protein sequence ID" value="MBB3111977.1"/>
    <property type="molecule type" value="Genomic_DNA"/>
</dbReference>
<dbReference type="AlphaFoldDB" id="A0A7W5B0E7"/>
<comment type="caution">
    <text evidence="1">The sequence shown here is derived from an EMBL/GenBank/DDBJ whole genome shotgun (WGS) entry which is preliminary data.</text>
</comment>
<evidence type="ECO:0000313" key="2">
    <source>
        <dbReference type="Proteomes" id="UP000570361"/>
    </source>
</evidence>
<evidence type="ECO:0000313" key="1">
    <source>
        <dbReference type="EMBL" id="MBB3111977.1"/>
    </source>
</evidence>
<proteinExistence type="predicted"/>
<gene>
    <name evidence="1" type="ORF">FHS18_004045</name>
</gene>
<keyword evidence="2" id="KW-1185">Reference proteome</keyword>
<protein>
    <submittedName>
        <fullName evidence="1">Uncharacterized protein</fullName>
    </submittedName>
</protein>
<name>A0A7W5B0E7_9BACL</name>
<reference evidence="1 2" key="1">
    <citation type="submission" date="2020-08" db="EMBL/GenBank/DDBJ databases">
        <title>Genomic Encyclopedia of Type Strains, Phase III (KMG-III): the genomes of soil and plant-associated and newly described type strains.</title>
        <authorList>
            <person name="Whitman W."/>
        </authorList>
    </citation>
    <scope>NUCLEOTIDE SEQUENCE [LARGE SCALE GENOMIC DNA]</scope>
    <source>
        <strain evidence="1 2">CECT 5862</strain>
    </source>
</reference>
<accession>A0A7W5B0E7</accession>
<dbReference type="Proteomes" id="UP000570361">
    <property type="component" value="Unassembled WGS sequence"/>
</dbReference>